<dbReference type="Pfam" id="PF14489">
    <property type="entry name" value="QueF"/>
    <property type="match status" value="1"/>
</dbReference>
<feature type="active site" description="Thioimide intermediate" evidence="5">
    <location>
        <position position="44"/>
    </location>
</feature>
<evidence type="ECO:0000313" key="6">
    <source>
        <dbReference type="EMBL" id="ABJ86566.1"/>
    </source>
</evidence>
<dbReference type="PANTHER" id="PTHR34354:SF1">
    <property type="entry name" value="NADPH-DEPENDENT 7-CYANO-7-DEAZAGUANINE REDUCTASE"/>
    <property type="match status" value="1"/>
</dbReference>
<dbReference type="GO" id="GO:0005737">
    <property type="term" value="C:cytoplasm"/>
    <property type="evidence" value="ECO:0007669"/>
    <property type="project" value="UniProtKB-SubCell"/>
</dbReference>
<proteinExistence type="inferred from homology"/>
<dbReference type="KEGG" id="sus:Acid_5619"/>
<dbReference type="HOGENOM" id="CLU_102489_1_0_0"/>
<keyword evidence="1 5" id="KW-0963">Cytoplasm</keyword>
<comment type="similarity">
    <text evidence="5">Belongs to the GTP cyclohydrolase I family. QueF type 1 subfamily.</text>
</comment>
<keyword evidence="6" id="KW-0378">Hydrolase</keyword>
<dbReference type="NCBIfam" id="TIGR03139">
    <property type="entry name" value="QueF-II"/>
    <property type="match status" value="1"/>
</dbReference>
<gene>
    <name evidence="5" type="primary">queF</name>
    <name evidence="6" type="ordered locus">Acid_5619</name>
</gene>
<dbReference type="OrthoDB" id="9795077at2"/>
<dbReference type="STRING" id="234267.Acid_5619"/>
<feature type="active site" description="Proton donor" evidence="5">
    <location>
        <position position="51"/>
    </location>
</feature>
<dbReference type="Gene3D" id="3.30.1130.10">
    <property type="match status" value="1"/>
</dbReference>
<protein>
    <recommendedName>
        <fullName evidence="5">NADPH-dependent 7-cyano-7-deazaguanine reductase</fullName>
        <ecNumber evidence="5">1.7.1.13</ecNumber>
    </recommendedName>
    <alternativeName>
        <fullName evidence="5">7-cyano-7-carbaguanine reductase</fullName>
    </alternativeName>
    <alternativeName>
        <fullName evidence="5">NADPH-dependent nitrile oxidoreductase</fullName>
    </alternativeName>
    <alternativeName>
        <fullName evidence="5">PreQ(0) reductase</fullName>
    </alternativeName>
</protein>
<keyword evidence="2 5" id="KW-0671">Queuosine biosynthesis</keyword>
<keyword evidence="3 5" id="KW-0521">NADP</keyword>
<evidence type="ECO:0000256" key="2">
    <source>
        <dbReference type="ARBA" id="ARBA00022785"/>
    </source>
</evidence>
<dbReference type="AlphaFoldDB" id="Q01UV4"/>
<dbReference type="GO" id="GO:0016787">
    <property type="term" value="F:hydrolase activity"/>
    <property type="evidence" value="ECO:0007669"/>
    <property type="project" value="UniProtKB-KW"/>
</dbReference>
<dbReference type="PIRSF" id="PIRSF027377">
    <property type="entry name" value="Nitrile_oxidored_QueF"/>
    <property type="match status" value="1"/>
</dbReference>
<feature type="binding site" evidence="5">
    <location>
        <begin position="66"/>
        <end position="68"/>
    </location>
    <ligand>
        <name>substrate</name>
    </ligand>
</feature>
<dbReference type="InterPro" id="IPR029500">
    <property type="entry name" value="QueF"/>
</dbReference>
<comment type="subcellular location">
    <subcellularLocation>
        <location evidence="5">Cytoplasm</location>
    </subcellularLocation>
</comment>
<dbReference type="InterPro" id="IPR043133">
    <property type="entry name" value="GTP-CH-I_C/QueF"/>
</dbReference>
<dbReference type="InterPro" id="IPR050084">
    <property type="entry name" value="NADPH_dep_7-cyano-7-deazaG_red"/>
</dbReference>
<evidence type="ECO:0000256" key="4">
    <source>
        <dbReference type="ARBA" id="ARBA00023002"/>
    </source>
</evidence>
<feature type="binding site" evidence="5">
    <location>
        <begin position="85"/>
        <end position="86"/>
    </location>
    <ligand>
        <name>substrate</name>
    </ligand>
</feature>
<dbReference type="SUPFAM" id="SSF55620">
    <property type="entry name" value="Tetrahydrobiopterin biosynthesis enzymes-like"/>
    <property type="match status" value="1"/>
</dbReference>
<dbReference type="EMBL" id="CP000473">
    <property type="protein sequence ID" value="ABJ86566.1"/>
    <property type="molecule type" value="Genomic_DNA"/>
</dbReference>
<dbReference type="EC" id="1.7.1.13" evidence="5"/>
<name>Q01UV4_SOLUE</name>
<comment type="pathway">
    <text evidence="5">tRNA modification; tRNA-queuosine biosynthesis.</text>
</comment>
<sequence>MKRGYTDDHARGGIDAPLPEIETWPNQYADYEIEIINPEFTSVCPKTGLPDFGKVVLRYVPDKLCLELKSYKMYMLAYRDLGIFQENVVNRILQDVVKAAKPVSATVIGDFTPRGGLGTLVTASWSRARRKPRGKR</sequence>
<dbReference type="GO" id="GO:0008616">
    <property type="term" value="P:tRNA queuosine(34) biosynthetic process"/>
    <property type="evidence" value="ECO:0007669"/>
    <property type="project" value="UniProtKB-UniRule"/>
</dbReference>
<reference evidence="6" key="1">
    <citation type="submission" date="2006-10" db="EMBL/GenBank/DDBJ databases">
        <title>Complete sequence of Solibacter usitatus Ellin6076.</title>
        <authorList>
            <consortium name="US DOE Joint Genome Institute"/>
            <person name="Copeland A."/>
            <person name="Lucas S."/>
            <person name="Lapidus A."/>
            <person name="Barry K."/>
            <person name="Detter J.C."/>
            <person name="Glavina del Rio T."/>
            <person name="Hammon N."/>
            <person name="Israni S."/>
            <person name="Dalin E."/>
            <person name="Tice H."/>
            <person name="Pitluck S."/>
            <person name="Thompson L.S."/>
            <person name="Brettin T."/>
            <person name="Bruce D."/>
            <person name="Han C."/>
            <person name="Tapia R."/>
            <person name="Gilna P."/>
            <person name="Schmutz J."/>
            <person name="Larimer F."/>
            <person name="Land M."/>
            <person name="Hauser L."/>
            <person name="Kyrpides N."/>
            <person name="Mikhailova N."/>
            <person name="Janssen P.H."/>
            <person name="Kuske C.R."/>
            <person name="Richardson P."/>
        </authorList>
    </citation>
    <scope>NUCLEOTIDE SEQUENCE</scope>
    <source>
        <strain evidence="6">Ellin6076</strain>
    </source>
</reference>
<dbReference type="HAMAP" id="MF_00818">
    <property type="entry name" value="QueF_type1"/>
    <property type="match status" value="1"/>
</dbReference>
<accession>Q01UV4</accession>
<evidence type="ECO:0000256" key="5">
    <source>
        <dbReference type="HAMAP-Rule" id="MF_00818"/>
    </source>
</evidence>
<evidence type="ECO:0000256" key="3">
    <source>
        <dbReference type="ARBA" id="ARBA00022857"/>
    </source>
</evidence>
<dbReference type="InterPro" id="IPR016856">
    <property type="entry name" value="QueF_type1"/>
</dbReference>
<keyword evidence="4 5" id="KW-0560">Oxidoreductase</keyword>
<dbReference type="PANTHER" id="PTHR34354">
    <property type="entry name" value="NADPH-DEPENDENT 7-CYANO-7-DEAZAGUANINE REDUCTASE"/>
    <property type="match status" value="1"/>
</dbReference>
<dbReference type="eggNOG" id="COG0780">
    <property type="taxonomic scope" value="Bacteria"/>
</dbReference>
<comment type="catalytic activity">
    <reaction evidence="5">
        <text>7-aminomethyl-7-carbaguanine + 2 NADP(+) = 7-cyano-7-carbaguanine + 2 NADPH + 3 H(+)</text>
        <dbReference type="Rhea" id="RHEA:13409"/>
        <dbReference type="ChEBI" id="CHEBI:15378"/>
        <dbReference type="ChEBI" id="CHEBI:45075"/>
        <dbReference type="ChEBI" id="CHEBI:57783"/>
        <dbReference type="ChEBI" id="CHEBI:58349"/>
        <dbReference type="ChEBI" id="CHEBI:58703"/>
        <dbReference type="EC" id="1.7.1.13"/>
    </reaction>
</comment>
<comment type="function">
    <text evidence="5">Catalyzes the NADPH-dependent reduction of 7-cyano-7-deazaguanine (preQ0) to 7-aminomethyl-7-deazaguanine (preQ1).</text>
</comment>
<dbReference type="UniPathway" id="UPA00392"/>
<evidence type="ECO:0000256" key="1">
    <source>
        <dbReference type="ARBA" id="ARBA00022490"/>
    </source>
</evidence>
<dbReference type="InParanoid" id="Q01UV4"/>
<dbReference type="GO" id="GO:0033739">
    <property type="term" value="F:preQ1 synthase activity"/>
    <property type="evidence" value="ECO:0007669"/>
    <property type="project" value="UniProtKB-UniRule"/>
</dbReference>
<organism evidence="6">
    <name type="scientific">Solibacter usitatus (strain Ellin6076)</name>
    <dbReference type="NCBI Taxonomy" id="234267"/>
    <lineage>
        <taxon>Bacteria</taxon>
        <taxon>Pseudomonadati</taxon>
        <taxon>Acidobacteriota</taxon>
        <taxon>Terriglobia</taxon>
        <taxon>Bryobacterales</taxon>
        <taxon>Solibacteraceae</taxon>
        <taxon>Candidatus Solibacter</taxon>
    </lineage>
</organism>